<dbReference type="Proteomes" id="UP000199559">
    <property type="component" value="Unassembled WGS sequence"/>
</dbReference>
<dbReference type="RefSeq" id="WP_090837038.1">
    <property type="nucleotide sequence ID" value="NZ_FORM01000001.1"/>
</dbReference>
<proteinExistence type="predicted"/>
<gene>
    <name evidence="1" type="ORF">SAMN05443431_101418</name>
</gene>
<dbReference type="PROSITE" id="PS51257">
    <property type="entry name" value="PROKAR_LIPOPROTEIN"/>
    <property type="match status" value="1"/>
</dbReference>
<name>A0A1I3JI63_9FLAO</name>
<reference evidence="2" key="1">
    <citation type="submission" date="2016-10" db="EMBL/GenBank/DDBJ databases">
        <authorList>
            <person name="Varghese N."/>
            <person name="Submissions S."/>
        </authorList>
    </citation>
    <scope>NUCLEOTIDE SEQUENCE [LARGE SCALE GENOMIC DNA]</scope>
    <source>
        <strain evidence="2">DSM 28881</strain>
    </source>
</reference>
<keyword evidence="2" id="KW-1185">Reference proteome</keyword>
<protein>
    <submittedName>
        <fullName evidence="1">Uncharacterized protein</fullName>
    </submittedName>
</protein>
<organism evidence="1 2">
    <name type="scientific">Olleya namhaensis</name>
    <dbReference type="NCBI Taxonomy" id="1144750"/>
    <lineage>
        <taxon>Bacteria</taxon>
        <taxon>Pseudomonadati</taxon>
        <taxon>Bacteroidota</taxon>
        <taxon>Flavobacteriia</taxon>
        <taxon>Flavobacteriales</taxon>
        <taxon>Flavobacteriaceae</taxon>
    </lineage>
</organism>
<dbReference type="STRING" id="1144750.SAMN05443431_101418"/>
<dbReference type="AlphaFoldDB" id="A0A1I3JI63"/>
<evidence type="ECO:0000313" key="1">
    <source>
        <dbReference type="EMBL" id="SFI59864.1"/>
    </source>
</evidence>
<dbReference type="EMBL" id="FORM01000001">
    <property type="protein sequence ID" value="SFI59864.1"/>
    <property type="molecule type" value="Genomic_DNA"/>
</dbReference>
<accession>A0A1I3JI63</accession>
<evidence type="ECO:0000313" key="2">
    <source>
        <dbReference type="Proteomes" id="UP000199559"/>
    </source>
</evidence>
<sequence>MKKFIHLAILVALISSCGTQKTSPQLKKYKTKDFIVSYPNTWMKHVKFNHVDFFPKEFKINPENELNRLALNNSKLNLENLDEVEKTIIEFSEFSYKWQKNKTSEITKINNDSKFLYKIESLFETNFDKNVYKKVEYFYATKNNKSIKYIIFQMQKDLFDKYINDAMIIINSFHNKENN</sequence>